<dbReference type="Gene3D" id="1.10.150.690">
    <property type="entry name" value="DUF2063"/>
    <property type="match status" value="1"/>
</dbReference>
<dbReference type="EMBL" id="JBAKAP010000011">
    <property type="protein sequence ID" value="MEL0617433.1"/>
    <property type="molecule type" value="Genomic_DNA"/>
</dbReference>
<evidence type="ECO:0000313" key="3">
    <source>
        <dbReference type="Proteomes" id="UP001378242"/>
    </source>
</evidence>
<organism evidence="2 3">
    <name type="scientific">Cobetia marina</name>
    <name type="common">Deleya marina</name>
    <dbReference type="NCBI Taxonomy" id="28258"/>
    <lineage>
        <taxon>Bacteria</taxon>
        <taxon>Pseudomonadati</taxon>
        <taxon>Pseudomonadota</taxon>
        <taxon>Gammaproteobacteria</taxon>
        <taxon>Oceanospirillales</taxon>
        <taxon>Halomonadaceae</taxon>
        <taxon>Cobetia</taxon>
    </lineage>
</organism>
<keyword evidence="3" id="KW-1185">Reference proteome</keyword>
<reference evidence="2 3" key="1">
    <citation type="submission" date="2024-02" db="EMBL/GenBank/DDBJ databases">
        <title>Bacteria isolated from the canopy kelp, Nereocystis luetkeana.</title>
        <authorList>
            <person name="Pfister C.A."/>
            <person name="Younker I.T."/>
            <person name="Light S.H."/>
        </authorList>
    </citation>
    <scope>NUCLEOTIDE SEQUENCE [LARGE SCALE GENOMIC DNA]</scope>
    <source>
        <strain evidence="2 3">TI.5.07</strain>
    </source>
</reference>
<dbReference type="GO" id="GO:0003677">
    <property type="term" value="F:DNA binding"/>
    <property type="evidence" value="ECO:0007669"/>
    <property type="project" value="UniProtKB-KW"/>
</dbReference>
<dbReference type="RefSeq" id="WP_341542509.1">
    <property type="nucleotide sequence ID" value="NZ_JBAKAP010000011.1"/>
</dbReference>
<dbReference type="InterPro" id="IPR018640">
    <property type="entry name" value="DUF2063"/>
</dbReference>
<evidence type="ECO:0000259" key="1">
    <source>
        <dbReference type="Pfam" id="PF09836"/>
    </source>
</evidence>
<proteinExistence type="predicted"/>
<accession>A0ABU9GG21</accession>
<keyword evidence="2" id="KW-0238">DNA-binding</keyword>
<evidence type="ECO:0000313" key="2">
    <source>
        <dbReference type="EMBL" id="MEL0617433.1"/>
    </source>
</evidence>
<name>A0ABU9GG21_COBMA</name>
<comment type="caution">
    <text evidence="2">The sequence shown here is derived from an EMBL/GenBank/DDBJ whole genome shotgun (WGS) entry which is preliminary data.</text>
</comment>
<feature type="domain" description="Putative DNA-binding" evidence="1">
    <location>
        <begin position="21"/>
        <end position="117"/>
    </location>
</feature>
<gene>
    <name evidence="2" type="ORF">V6243_11370</name>
</gene>
<sequence length="297" mass="32226">MTHASTTATTASQFDRPALTQLQDATAAYLAAPSPDTRSIAAQAVISDELASAEERLGIYATAYRLRLFDVFGGDFEAVHTLIGDDAFGLLCREYLNAHPPSHYSIRWAGQHFPAFVAAREPRRSLVTEMAAFEWALGLALDAEEIAPLSVETLQGLAPQDWPTLRLAAHPSLHHFAFHFDTPAIWKSIDNDEPPRAPVESDIPTPWIVWRQPTEGAPEVHYRSLEPLEALVLNAILSAGDDGLSFASLGELLAPEVGAEAAPGAAINLLVQWIPAGMLIRPEDTGRASRHTSDRIA</sequence>
<dbReference type="Proteomes" id="UP001378242">
    <property type="component" value="Unassembled WGS sequence"/>
</dbReference>
<dbReference type="Pfam" id="PF09836">
    <property type="entry name" value="DUF2063"/>
    <property type="match status" value="1"/>
</dbReference>
<protein>
    <submittedName>
        <fullName evidence="2">DNA-binding domain-containing protein</fullName>
    </submittedName>
</protein>
<dbReference type="InterPro" id="IPR044922">
    <property type="entry name" value="DUF2063_N_sf"/>
</dbReference>